<sequence>MAPAVSLSGVSQLYASAGGQLNWAVSDVDLDIGQGEFVCAIGPSGCGKTTLLNMIAGFLRPTLGSVRALGNDVVGPAPDRGVVFQEYALFPWLTARRNVEFGLKQQGMPPAQRRTRAGELLALTGLSHAADRYPFELSGGMRQRVAVARALATQPRVLLMDEPFAAIDALTRATLQHELLRIWQELGLSVFFITHNIEEAVFLAQRVVVMSPHPGRIERIVDVPLPYPRDRGDPAFGAIYAQINAIFTNAGQEAGA</sequence>
<dbReference type="AlphaFoldDB" id="A0A484XJX4"/>
<evidence type="ECO:0000313" key="11">
    <source>
        <dbReference type="EMBL" id="VFR92992.1"/>
    </source>
</evidence>
<evidence type="ECO:0000313" key="9">
    <source>
        <dbReference type="EMBL" id="VFR74392.1"/>
    </source>
</evidence>
<dbReference type="EMBL" id="CAADID010000022">
    <property type="protein sequence ID" value="VFR72597.1"/>
    <property type="molecule type" value="Genomic_DNA"/>
</dbReference>
<dbReference type="PANTHER" id="PTHR42788:SF13">
    <property type="entry name" value="ALIPHATIC SULFONATES IMPORT ATP-BINDING PROTEIN SSUB"/>
    <property type="match status" value="1"/>
</dbReference>
<organism evidence="12">
    <name type="scientific">plant metagenome</name>
    <dbReference type="NCBI Taxonomy" id="1297885"/>
    <lineage>
        <taxon>unclassified sequences</taxon>
        <taxon>metagenomes</taxon>
        <taxon>organismal metagenomes</taxon>
    </lineage>
</organism>
<dbReference type="EMBL" id="CAADHY010000014">
    <property type="protein sequence ID" value="VFR19882.1"/>
    <property type="molecule type" value="Genomic_DNA"/>
</dbReference>
<gene>
    <name evidence="5" type="ORF">AMP9_3516</name>
    <name evidence="6" type="ORF">ANT2_1185</name>
    <name evidence="8" type="ORF">ANT3_1186</name>
    <name evidence="7" type="ORF">BRI6_1273</name>
    <name evidence="9" type="ORF">BRI9_1327</name>
    <name evidence="10" type="ORF">IVO3_1324</name>
    <name evidence="11" type="ORF">RAN3_1158</name>
    <name evidence="12" type="ORF">RAN7_1263</name>
</gene>
<evidence type="ECO:0000256" key="2">
    <source>
        <dbReference type="ARBA" id="ARBA00022741"/>
    </source>
</evidence>
<dbReference type="InterPro" id="IPR003439">
    <property type="entry name" value="ABC_transporter-like_ATP-bd"/>
</dbReference>
<feature type="domain" description="ABC transporter" evidence="4">
    <location>
        <begin position="5"/>
        <end position="239"/>
    </location>
</feature>
<dbReference type="GO" id="GO:0005524">
    <property type="term" value="F:ATP binding"/>
    <property type="evidence" value="ECO:0007669"/>
    <property type="project" value="UniProtKB-KW"/>
</dbReference>
<keyword evidence="1" id="KW-0813">Transport</keyword>
<evidence type="ECO:0000313" key="7">
    <source>
        <dbReference type="EMBL" id="VFR54954.1"/>
    </source>
</evidence>
<dbReference type="EMBL" id="CAADIK010000035">
    <property type="protein sequence ID" value="VFR74392.1"/>
    <property type="molecule type" value="Genomic_DNA"/>
</dbReference>
<name>A0A484XJX4_9ZZZZ</name>
<dbReference type="SMART" id="SM00382">
    <property type="entry name" value="AAA"/>
    <property type="match status" value="1"/>
</dbReference>
<dbReference type="InterPro" id="IPR003593">
    <property type="entry name" value="AAA+_ATPase"/>
</dbReference>
<dbReference type="EMBL" id="CAADIP010000023">
    <property type="protein sequence ID" value="VFR89056.1"/>
    <property type="molecule type" value="Genomic_DNA"/>
</dbReference>
<dbReference type="InterPro" id="IPR027417">
    <property type="entry name" value="P-loop_NTPase"/>
</dbReference>
<dbReference type="PANTHER" id="PTHR42788">
    <property type="entry name" value="TAURINE IMPORT ATP-BINDING PROTEIN-RELATED"/>
    <property type="match status" value="1"/>
</dbReference>
<dbReference type="PROSITE" id="PS50893">
    <property type="entry name" value="ABC_TRANSPORTER_2"/>
    <property type="match status" value="1"/>
</dbReference>
<dbReference type="Pfam" id="PF00005">
    <property type="entry name" value="ABC_tran"/>
    <property type="match status" value="1"/>
</dbReference>
<evidence type="ECO:0000313" key="8">
    <source>
        <dbReference type="EMBL" id="VFR72597.1"/>
    </source>
</evidence>
<reference evidence="12" key="1">
    <citation type="submission" date="2019-03" db="EMBL/GenBank/DDBJ databases">
        <authorList>
            <person name="Danneels B."/>
        </authorList>
    </citation>
    <scope>NUCLEOTIDE SEQUENCE</scope>
</reference>
<dbReference type="SUPFAM" id="SSF52540">
    <property type="entry name" value="P-loop containing nucleoside triphosphate hydrolases"/>
    <property type="match status" value="1"/>
</dbReference>
<dbReference type="InterPro" id="IPR050166">
    <property type="entry name" value="ABC_transporter_ATP-bind"/>
</dbReference>
<dbReference type="GO" id="GO:0016887">
    <property type="term" value="F:ATP hydrolysis activity"/>
    <property type="evidence" value="ECO:0007669"/>
    <property type="project" value="InterPro"/>
</dbReference>
<accession>A0A484XJX4</accession>
<evidence type="ECO:0000313" key="10">
    <source>
        <dbReference type="EMBL" id="VFR89056.1"/>
    </source>
</evidence>
<evidence type="ECO:0000259" key="4">
    <source>
        <dbReference type="PROSITE" id="PS50893"/>
    </source>
</evidence>
<evidence type="ECO:0000313" key="5">
    <source>
        <dbReference type="EMBL" id="VFR19882.1"/>
    </source>
</evidence>
<evidence type="ECO:0000313" key="12">
    <source>
        <dbReference type="EMBL" id="VFS24590.1"/>
    </source>
</evidence>
<dbReference type="EMBL" id="CAADIO010000028">
    <property type="protein sequence ID" value="VFR92992.1"/>
    <property type="molecule type" value="Genomic_DNA"/>
</dbReference>
<dbReference type="CDD" id="cd03293">
    <property type="entry name" value="ABC_NrtD_SsuB_transporters"/>
    <property type="match status" value="1"/>
</dbReference>
<evidence type="ECO:0000313" key="6">
    <source>
        <dbReference type="EMBL" id="VFR46886.1"/>
    </source>
</evidence>
<proteinExistence type="predicted"/>
<evidence type="ECO:0000256" key="1">
    <source>
        <dbReference type="ARBA" id="ARBA00022448"/>
    </source>
</evidence>
<dbReference type="EMBL" id="CAADIG010000021">
    <property type="protein sequence ID" value="VFR46886.1"/>
    <property type="molecule type" value="Genomic_DNA"/>
</dbReference>
<dbReference type="EMBL" id="CAADII010000037">
    <property type="protein sequence ID" value="VFR54954.1"/>
    <property type="molecule type" value="Genomic_DNA"/>
</dbReference>
<dbReference type="EMBL" id="CAADIZ010000027">
    <property type="protein sequence ID" value="VFS24590.1"/>
    <property type="molecule type" value="Genomic_DNA"/>
</dbReference>
<evidence type="ECO:0000256" key="3">
    <source>
        <dbReference type="ARBA" id="ARBA00022840"/>
    </source>
</evidence>
<dbReference type="Gene3D" id="3.40.50.300">
    <property type="entry name" value="P-loop containing nucleotide triphosphate hydrolases"/>
    <property type="match status" value="1"/>
</dbReference>
<keyword evidence="2" id="KW-0547">Nucleotide-binding</keyword>
<dbReference type="InterPro" id="IPR017871">
    <property type="entry name" value="ABC_transporter-like_CS"/>
</dbReference>
<dbReference type="PROSITE" id="PS00211">
    <property type="entry name" value="ABC_TRANSPORTER_1"/>
    <property type="match status" value="1"/>
</dbReference>
<protein>
    <submittedName>
        <fullName evidence="12">ABC-type nitrate/sulfonate/bicarbonate transport system, ATPase component</fullName>
    </submittedName>
</protein>
<keyword evidence="3" id="KW-0067">ATP-binding</keyword>